<organism evidence="1 2">
    <name type="scientific">Cymbomonas tetramitiformis</name>
    <dbReference type="NCBI Taxonomy" id="36881"/>
    <lineage>
        <taxon>Eukaryota</taxon>
        <taxon>Viridiplantae</taxon>
        <taxon>Chlorophyta</taxon>
        <taxon>Pyramimonadophyceae</taxon>
        <taxon>Pyramimonadales</taxon>
        <taxon>Pyramimonadaceae</taxon>
        <taxon>Cymbomonas</taxon>
    </lineage>
</organism>
<protein>
    <submittedName>
        <fullName evidence="1">Uncharacterized protein</fullName>
    </submittedName>
</protein>
<sequence>MSAFFLQSCAFNKAISTHRRIELRAHDTKHAFCKTTGGRAVPGTRQRKVLCERVQVVSLSNSTAVDYGRRAILRAPLGLLCFPGWTLAAEESSSLKLRNLTPDEIKDIVTSDVVDRQFLATANFSPEIYSPSCTFTDEIDTYEYADFVKGTQALFDASQSSVKLVGEVQATDTLVSFRFDEELAFNVPLKPKLYLSGQVLLKRDEEGLISSYKEEWDQSVLQALQTVHF</sequence>
<accession>A0AAE0G5U8</accession>
<dbReference type="PANTHER" id="PTHR34123:SF1">
    <property type="entry name" value="OS04G0578200 PROTEIN"/>
    <property type="match status" value="1"/>
</dbReference>
<evidence type="ECO:0000313" key="1">
    <source>
        <dbReference type="EMBL" id="KAK3271431.1"/>
    </source>
</evidence>
<dbReference type="EMBL" id="LGRX02009754">
    <property type="protein sequence ID" value="KAK3271431.1"/>
    <property type="molecule type" value="Genomic_DNA"/>
</dbReference>
<gene>
    <name evidence="1" type="ORF">CYMTET_20217</name>
</gene>
<proteinExistence type="predicted"/>
<dbReference type="Proteomes" id="UP001190700">
    <property type="component" value="Unassembled WGS sequence"/>
</dbReference>
<comment type="caution">
    <text evidence="1">The sequence shown here is derived from an EMBL/GenBank/DDBJ whole genome shotgun (WGS) entry which is preliminary data.</text>
</comment>
<reference evidence="1 2" key="1">
    <citation type="journal article" date="2015" name="Genome Biol. Evol.">
        <title>Comparative Genomics of a Bacterivorous Green Alga Reveals Evolutionary Causalities and Consequences of Phago-Mixotrophic Mode of Nutrition.</title>
        <authorList>
            <person name="Burns J.A."/>
            <person name="Paasch A."/>
            <person name="Narechania A."/>
            <person name="Kim E."/>
        </authorList>
    </citation>
    <scope>NUCLEOTIDE SEQUENCE [LARGE SCALE GENOMIC DNA]</scope>
    <source>
        <strain evidence="1 2">PLY_AMNH</strain>
    </source>
</reference>
<dbReference type="PANTHER" id="PTHR34123">
    <property type="entry name" value="OS04G0578200 PROTEIN"/>
    <property type="match status" value="1"/>
</dbReference>
<name>A0AAE0G5U8_9CHLO</name>
<keyword evidence="2" id="KW-1185">Reference proteome</keyword>
<evidence type="ECO:0000313" key="2">
    <source>
        <dbReference type="Proteomes" id="UP001190700"/>
    </source>
</evidence>
<dbReference type="AlphaFoldDB" id="A0AAE0G5U8"/>